<name>A0AA48K8R1_9BACT</name>
<dbReference type="EMBL" id="AP027080">
    <property type="protein sequence ID" value="BDU72380.1"/>
    <property type="molecule type" value="Genomic_DNA"/>
</dbReference>
<keyword evidence="1" id="KW-1133">Transmembrane helix</keyword>
<protein>
    <submittedName>
        <fullName evidence="2">Uncharacterized protein</fullName>
    </submittedName>
</protein>
<proteinExistence type="predicted"/>
<keyword evidence="3" id="KW-1185">Reference proteome</keyword>
<dbReference type="RefSeq" id="WP_316415281.1">
    <property type="nucleotide sequence ID" value="NZ_AP027080.1"/>
</dbReference>
<organism evidence="2 3">
    <name type="scientific">Mesoterricola silvestris</name>
    <dbReference type="NCBI Taxonomy" id="2927979"/>
    <lineage>
        <taxon>Bacteria</taxon>
        <taxon>Pseudomonadati</taxon>
        <taxon>Acidobacteriota</taxon>
        <taxon>Holophagae</taxon>
        <taxon>Holophagales</taxon>
        <taxon>Holophagaceae</taxon>
        <taxon>Mesoterricola</taxon>
    </lineage>
</organism>
<sequence>MPDLKSIRQSLQEVMEDDATGKGSASRLAIVLTILALVWGLVACLSMSAFLHMDTVDLVKTFVYGLTGGGAGSYTVKRVVEAVASKFKTPSQE</sequence>
<feature type="transmembrane region" description="Helical" evidence="1">
    <location>
        <begin position="28"/>
        <end position="51"/>
    </location>
</feature>
<dbReference type="Proteomes" id="UP001238179">
    <property type="component" value="Chromosome"/>
</dbReference>
<keyword evidence="1" id="KW-0472">Membrane</keyword>
<evidence type="ECO:0000313" key="2">
    <source>
        <dbReference type="EMBL" id="BDU72380.1"/>
    </source>
</evidence>
<accession>A0AA48K8R1</accession>
<gene>
    <name evidence="2" type="ORF">METEAL_15540</name>
</gene>
<dbReference type="AlphaFoldDB" id="A0AA48K8R1"/>
<evidence type="ECO:0000313" key="3">
    <source>
        <dbReference type="Proteomes" id="UP001238179"/>
    </source>
</evidence>
<evidence type="ECO:0000256" key="1">
    <source>
        <dbReference type="SAM" id="Phobius"/>
    </source>
</evidence>
<keyword evidence="1" id="KW-0812">Transmembrane</keyword>
<dbReference type="KEGG" id="msil:METEAL_15540"/>
<reference evidence="3" key="1">
    <citation type="journal article" date="2023" name="Int. J. Syst. Evol. Microbiol.">
        <title>Mesoterricola silvestris gen. nov., sp. nov., Mesoterricola sediminis sp. nov., Geothrix oryzae sp. nov., Geothrix edaphica sp. nov., Geothrix rubra sp. nov., and Geothrix limicola sp. nov., six novel members of Acidobacteriota isolated from soils.</title>
        <authorList>
            <person name="Itoh H."/>
            <person name="Sugisawa Y."/>
            <person name="Mise K."/>
            <person name="Xu Z."/>
            <person name="Kuniyasu M."/>
            <person name="Ushijima N."/>
            <person name="Kawano K."/>
            <person name="Kobayashi E."/>
            <person name="Shiratori Y."/>
            <person name="Masuda Y."/>
            <person name="Senoo K."/>
        </authorList>
    </citation>
    <scope>NUCLEOTIDE SEQUENCE [LARGE SCALE GENOMIC DNA]</scope>
    <source>
        <strain evidence="3">W79</strain>
    </source>
</reference>